<accession>A0A0P5DSF8</accession>
<gene>
    <name evidence="1" type="ORF">APZ42_021294</name>
</gene>
<dbReference type="SUPFAM" id="SSF54810">
    <property type="entry name" value="GMP synthetase C-terminal dimerisation domain"/>
    <property type="match status" value="1"/>
</dbReference>
<proteinExistence type="predicted"/>
<dbReference type="AlphaFoldDB" id="A0A0P5DSF8"/>
<dbReference type="Gene3D" id="3.30.300.10">
    <property type="match status" value="1"/>
</dbReference>
<sequence>MSFVPGLGLSICIKAFSPGRTVQSQPDVATLLPIRAVGVKGDCRSYNYCVALSSDHTQPNWNDLATYARLIPRVCHNVDRVCYIFGKAEEKLDGVYVYFDKGSHLFPPGCRGEQNQNCLLTTG</sequence>
<protein>
    <submittedName>
        <fullName evidence="1">Putative GMP synthase</fullName>
    </submittedName>
</protein>
<evidence type="ECO:0000313" key="2">
    <source>
        <dbReference type="Proteomes" id="UP000076858"/>
    </source>
</evidence>
<dbReference type="STRING" id="35525.A0A0P5DSF8"/>
<dbReference type="EMBL" id="LRGB01001088">
    <property type="protein sequence ID" value="KZS13546.1"/>
    <property type="molecule type" value="Genomic_DNA"/>
</dbReference>
<dbReference type="Proteomes" id="UP000076858">
    <property type="component" value="Unassembled WGS sequence"/>
</dbReference>
<keyword evidence="2" id="KW-1185">Reference proteome</keyword>
<reference evidence="1 2" key="1">
    <citation type="submission" date="2016-03" db="EMBL/GenBank/DDBJ databases">
        <title>EvidentialGene: Evidence-directed Construction of Genes on Genomes.</title>
        <authorList>
            <person name="Gilbert D.G."/>
            <person name="Choi J.-H."/>
            <person name="Mockaitis K."/>
            <person name="Colbourne J."/>
            <person name="Pfrender M."/>
        </authorList>
    </citation>
    <scope>NUCLEOTIDE SEQUENCE [LARGE SCALE GENOMIC DNA]</scope>
    <source>
        <strain evidence="1 2">Xinb3</strain>
        <tissue evidence="1">Complete organism</tissue>
    </source>
</reference>
<organism evidence="1 2">
    <name type="scientific">Daphnia magna</name>
    <dbReference type="NCBI Taxonomy" id="35525"/>
    <lineage>
        <taxon>Eukaryota</taxon>
        <taxon>Metazoa</taxon>
        <taxon>Ecdysozoa</taxon>
        <taxon>Arthropoda</taxon>
        <taxon>Crustacea</taxon>
        <taxon>Branchiopoda</taxon>
        <taxon>Diplostraca</taxon>
        <taxon>Cladocera</taxon>
        <taxon>Anomopoda</taxon>
        <taxon>Daphniidae</taxon>
        <taxon>Daphnia</taxon>
    </lineage>
</organism>
<comment type="caution">
    <text evidence="1">The sequence shown here is derived from an EMBL/GenBank/DDBJ whole genome shotgun (WGS) entry which is preliminary data.</text>
</comment>
<evidence type="ECO:0000313" key="1">
    <source>
        <dbReference type="EMBL" id="KZS13546.1"/>
    </source>
</evidence>
<name>A0A0P5DSF8_9CRUS</name>